<sequence length="1136" mass="126884">MMKKKSTTISTTSSVGGSQSMRLILFLAIVVIAHVHIGIGSLAVVAAADDAIDNEYLPTTQTIDDEIAKNDILKEAFLKWFIDNGGIFHPIKVRGVDDGNTETAVNVTIQPFPDFGGWGLALPLPPPTLAAADATAAAVDIGSNECLPDDNPNGQCTTATASNDNTDRSSSKSQSSHTTAIIKRLDPLFTVPSSLILSVNSILDTYTIESSPYYLSSYYSNVNNILLRSYPTQQHAVGLSRHNSMGLVEQDVVIAMHLMVEDCHHRLYNTRQPSNYLGIIEEDSHWGPYLDVLPQYLIPRLDTFGDEEYEALADDNLEFVGRNSKRLLERLFGITHEEEENGGTTDAETRPTGAEISLQNVIREMIDIKLDKMMTTTSSLSDGSTASIATLLDSCTSFETFHRFVGIVASRAMVLHGRKYLTPLADMINYAPYVEPTDMSEGDSRHYIKAPFTLFHTLSESNSITVRSDRDVFLPPTLFGKEGAESAGEGTTTTIQLFEDYGPVDNSLFLEAHGFVPNENPNNCAIIPGSYFLRRYAAVGRFDKNVALVLRALKVLHLIHPVETKLEALNDMCVKSNLDIIDDGDDVGRKPASDALAITTLVLSDSGNTDWMQIEKEYGQSFTSLREKCIAAIHTEDVEIVEIRCARYPGSASVVTNALRTAARRVIASLEEQGDTETALRIQLQQAELLGRNQLSLALRFRLEERKILNRIGTAEDVLDFPPQKSVEPKNDRDVENDDTLENKLIAFKSFVEALDLPLNKIEPRLVGNGMRLGAFATEDLDAGESYISLSSNSAIDVDTALEGIDKSSALAALLQKYSLQQGSLPNDGFDTLLLYLLHERFILNERSRWWAYLDLLPSIADLREFHPLFFDHEDMNRYLSGSDVRRFIIRYQRLSSERHKALSSDLAVNLVLGCETILDRDKVYWATAILDSRSIWWNGKRHLVPLLDLVNADVVGSAHETRLEDSDNIVEGKVAVTRASRYVKKGDQVFENYAQPNYQLFTYHGFLLDKNRSDCALLDGLFIHRHDPGAKYAHRLPTTAPTFCIRDKDSIEELSQFFRMKYGLSLNSHGVDESVRPYLIQVLERRIARLTELMSTIVHDGENTKPRLQFMMQIVKNDLLHFQHALDNYVLISRV</sequence>
<accession>A0ABD3M783</accession>
<dbReference type="Proteomes" id="UP001530293">
    <property type="component" value="Unassembled WGS sequence"/>
</dbReference>
<dbReference type="CDD" id="cd10527">
    <property type="entry name" value="SET_LSMT"/>
    <property type="match status" value="1"/>
</dbReference>
<reference evidence="3 4" key="1">
    <citation type="submission" date="2024-10" db="EMBL/GenBank/DDBJ databases">
        <title>Updated reference genomes for cyclostephanoid diatoms.</title>
        <authorList>
            <person name="Roberts W.R."/>
            <person name="Alverson A.J."/>
        </authorList>
    </citation>
    <scope>NUCLEOTIDE SEQUENCE [LARGE SCALE GENOMIC DNA]</scope>
    <source>
        <strain evidence="3 4">AJA232-27</strain>
    </source>
</reference>
<feature type="region of interest" description="Disordered" evidence="1">
    <location>
        <begin position="143"/>
        <end position="178"/>
    </location>
</feature>
<keyword evidence="4" id="KW-1185">Reference proteome</keyword>
<dbReference type="PANTHER" id="PTHR13271">
    <property type="entry name" value="UNCHARACTERIZED PUTATIVE METHYLTRANSFERASE"/>
    <property type="match status" value="1"/>
</dbReference>
<evidence type="ECO:0000313" key="3">
    <source>
        <dbReference type="EMBL" id="KAL3759916.1"/>
    </source>
</evidence>
<dbReference type="PROSITE" id="PS50280">
    <property type="entry name" value="SET"/>
    <property type="match status" value="1"/>
</dbReference>
<dbReference type="InterPro" id="IPR001214">
    <property type="entry name" value="SET_dom"/>
</dbReference>
<feature type="compositionally biased region" description="Polar residues" evidence="1">
    <location>
        <begin position="152"/>
        <end position="164"/>
    </location>
</feature>
<dbReference type="EMBL" id="JALLBG020000196">
    <property type="protein sequence ID" value="KAL3759916.1"/>
    <property type="molecule type" value="Genomic_DNA"/>
</dbReference>
<dbReference type="PANTHER" id="PTHR13271:SF121">
    <property type="entry name" value="SET DOMAIN-CONTAINING PROTEIN"/>
    <property type="match status" value="1"/>
</dbReference>
<evidence type="ECO:0000313" key="4">
    <source>
        <dbReference type="Proteomes" id="UP001530293"/>
    </source>
</evidence>
<evidence type="ECO:0000259" key="2">
    <source>
        <dbReference type="PROSITE" id="PS50280"/>
    </source>
</evidence>
<dbReference type="Gene3D" id="3.90.1410.10">
    <property type="entry name" value="set domain protein methyltransferase, domain 1"/>
    <property type="match status" value="2"/>
</dbReference>
<dbReference type="InterPro" id="IPR050600">
    <property type="entry name" value="SETD3_SETD6_MTase"/>
</dbReference>
<proteinExistence type="predicted"/>
<name>A0ABD3M783_9STRA</name>
<evidence type="ECO:0000256" key="1">
    <source>
        <dbReference type="SAM" id="MobiDB-lite"/>
    </source>
</evidence>
<feature type="domain" description="SET" evidence="2">
    <location>
        <begin position="743"/>
        <end position="995"/>
    </location>
</feature>
<comment type="caution">
    <text evidence="3">The sequence shown here is derived from an EMBL/GenBank/DDBJ whole genome shotgun (WGS) entry which is preliminary data.</text>
</comment>
<protein>
    <recommendedName>
        <fullName evidence="2">SET domain-containing protein</fullName>
    </recommendedName>
</protein>
<dbReference type="SUPFAM" id="SSF82199">
    <property type="entry name" value="SET domain"/>
    <property type="match status" value="2"/>
</dbReference>
<organism evidence="3 4">
    <name type="scientific">Discostella pseudostelligera</name>
    <dbReference type="NCBI Taxonomy" id="259834"/>
    <lineage>
        <taxon>Eukaryota</taxon>
        <taxon>Sar</taxon>
        <taxon>Stramenopiles</taxon>
        <taxon>Ochrophyta</taxon>
        <taxon>Bacillariophyta</taxon>
        <taxon>Coscinodiscophyceae</taxon>
        <taxon>Thalassiosirophycidae</taxon>
        <taxon>Stephanodiscales</taxon>
        <taxon>Stephanodiscaceae</taxon>
        <taxon>Discostella</taxon>
    </lineage>
</organism>
<dbReference type="InterPro" id="IPR046341">
    <property type="entry name" value="SET_dom_sf"/>
</dbReference>
<dbReference type="AlphaFoldDB" id="A0ABD3M783"/>
<gene>
    <name evidence="3" type="ORF">ACHAWU_007660</name>
</gene>